<name>A0A432X0Z0_9GAMM</name>
<dbReference type="GO" id="GO:0070733">
    <property type="term" value="F:AMPylase activity"/>
    <property type="evidence" value="ECO:0007669"/>
    <property type="project" value="UniProtKB-EC"/>
</dbReference>
<keyword evidence="8" id="KW-0464">Manganese</keyword>
<comment type="catalytic activity">
    <reaction evidence="8">
        <text>L-tyrosyl-[protein] + UTP = O-(5'-uridylyl)-L-tyrosyl-[protein] + diphosphate</text>
        <dbReference type="Rhea" id="RHEA:83887"/>
        <dbReference type="Rhea" id="RHEA-COMP:10136"/>
        <dbReference type="Rhea" id="RHEA-COMP:20238"/>
        <dbReference type="ChEBI" id="CHEBI:33019"/>
        <dbReference type="ChEBI" id="CHEBI:46398"/>
        <dbReference type="ChEBI" id="CHEBI:46858"/>
        <dbReference type="ChEBI" id="CHEBI:90602"/>
    </reaction>
</comment>
<evidence type="ECO:0000256" key="2">
    <source>
        <dbReference type="ARBA" id="ARBA00022679"/>
    </source>
</evidence>
<keyword evidence="3 8" id="KW-0548">Nucleotidyltransferase</keyword>
<feature type="binding site" evidence="8">
    <location>
        <position position="247"/>
    </location>
    <ligand>
        <name>Mg(2+)</name>
        <dbReference type="ChEBI" id="CHEBI:18420"/>
    </ligand>
</feature>
<accession>A0A432X0Z0</accession>
<comment type="catalytic activity">
    <reaction evidence="8">
        <text>L-seryl-[protein] + ATP = 3-O-(5'-adenylyl)-L-seryl-[protein] + diphosphate</text>
        <dbReference type="Rhea" id="RHEA:58120"/>
        <dbReference type="Rhea" id="RHEA-COMP:9863"/>
        <dbReference type="Rhea" id="RHEA-COMP:15073"/>
        <dbReference type="ChEBI" id="CHEBI:29999"/>
        <dbReference type="ChEBI" id="CHEBI:30616"/>
        <dbReference type="ChEBI" id="CHEBI:33019"/>
        <dbReference type="ChEBI" id="CHEBI:142516"/>
        <dbReference type="EC" id="2.7.7.108"/>
    </reaction>
</comment>
<feature type="binding site" evidence="8">
    <location>
        <position position="119"/>
    </location>
    <ligand>
        <name>ATP</name>
        <dbReference type="ChEBI" id="CHEBI:30616"/>
    </ligand>
</feature>
<dbReference type="GO" id="GO:0000287">
    <property type="term" value="F:magnesium ion binding"/>
    <property type="evidence" value="ECO:0007669"/>
    <property type="project" value="UniProtKB-UniRule"/>
</dbReference>
<keyword evidence="5 8" id="KW-0547">Nucleotide-binding</keyword>
<feature type="binding site" evidence="8">
    <location>
        <position position="177"/>
    </location>
    <ligand>
        <name>ATP</name>
        <dbReference type="ChEBI" id="CHEBI:30616"/>
    </ligand>
</feature>
<gene>
    <name evidence="8" type="primary">ydiU</name>
    <name evidence="8" type="synonym">selO</name>
    <name evidence="9" type="ORF">CWE15_08695</name>
</gene>
<dbReference type="RefSeq" id="WP_126757699.1">
    <property type="nucleotide sequence ID" value="NZ_PIPQ01000005.1"/>
</dbReference>
<dbReference type="HAMAP" id="MF_00692">
    <property type="entry name" value="SelO"/>
    <property type="match status" value="1"/>
</dbReference>
<evidence type="ECO:0000313" key="9">
    <source>
        <dbReference type="EMBL" id="RUO39825.1"/>
    </source>
</evidence>
<keyword evidence="10" id="KW-1185">Reference proteome</keyword>
<feature type="binding site" evidence="8">
    <location>
        <position position="107"/>
    </location>
    <ligand>
        <name>ATP</name>
        <dbReference type="ChEBI" id="CHEBI:30616"/>
    </ligand>
</feature>
<sequence length="485" mass="54143">MSARYLSLSPFFYSTVKPTPVPEPQWIAFNQPLADSLQLPAEIASSEHAAAVSILAGNTVPSWATPFSQAYSGHQFGHFNPTLGDGRAIVLLEAETATGELYDIQLKGAGRTPYSRSGDGRSPIGPVLREYLVSETMHTFGVPTTRALAAVATGGWVRREESAPGAILTRVASSHIRVGTFQYAASQGGKERVQELADYVIQRHYPHLQHAKQPYFELIKTVMQRQARLVSHWMSLGFIHGVMNTDNCSVAGETIDYGPCAFMEQYNAQQVFSFIDKRGRYRYDNQPHIAQWNMARFAESLAELVRLPDETNDALIRRLSELVETFPAMYEAQWLQRFGAKIGLAQPTTADTQLIKDLLSLFAEHAIDFTLGFRYLIGELKEQPEAYATRQLFADPAPFLAWRKQWQQCVGKHAQALMAEVNPVLIPRNHHVEAAIQEAQNKGQLERFHKLLTALQTPFNEQHLGSELAQPANAEEQVTTTFCGT</sequence>
<evidence type="ECO:0000313" key="10">
    <source>
        <dbReference type="Proteomes" id="UP000286976"/>
    </source>
</evidence>
<dbReference type="EC" id="2.7.7.108" evidence="8"/>
<evidence type="ECO:0000256" key="3">
    <source>
        <dbReference type="ARBA" id="ARBA00022695"/>
    </source>
</evidence>
<feature type="binding site" evidence="8">
    <location>
        <position position="120"/>
    </location>
    <ligand>
        <name>ATP</name>
        <dbReference type="ChEBI" id="CHEBI:30616"/>
    </ligand>
</feature>
<evidence type="ECO:0000256" key="7">
    <source>
        <dbReference type="ARBA" id="ARBA00022842"/>
    </source>
</evidence>
<evidence type="ECO:0000256" key="4">
    <source>
        <dbReference type="ARBA" id="ARBA00022723"/>
    </source>
</evidence>
<comment type="caution">
    <text evidence="9">The sequence shown here is derived from an EMBL/GenBank/DDBJ whole genome shotgun (WGS) entry which is preliminary data.</text>
</comment>
<evidence type="ECO:0000256" key="8">
    <source>
        <dbReference type="HAMAP-Rule" id="MF_00692"/>
    </source>
</evidence>
<keyword evidence="7 8" id="KW-0460">Magnesium</keyword>
<evidence type="ECO:0000256" key="1">
    <source>
        <dbReference type="ARBA" id="ARBA00009747"/>
    </source>
</evidence>
<dbReference type="AlphaFoldDB" id="A0A432X0Z0"/>
<dbReference type="EMBL" id="PIPQ01000005">
    <property type="protein sequence ID" value="RUO39825.1"/>
    <property type="molecule type" value="Genomic_DNA"/>
</dbReference>
<comment type="function">
    <text evidence="8">Nucleotidyltransferase involved in the post-translational modification of proteins. It can catalyze the addition of adenosine monophosphate (AMP) or uridine monophosphate (UMP) to a protein, resulting in modifications known as AMPylation and UMPylation.</text>
</comment>
<feature type="binding site" evidence="8">
    <location>
        <position position="256"/>
    </location>
    <ligand>
        <name>Mg(2+)</name>
        <dbReference type="ChEBI" id="CHEBI:18420"/>
    </ligand>
</feature>
<dbReference type="PANTHER" id="PTHR32057:SF14">
    <property type="entry name" value="PROTEIN ADENYLYLTRANSFERASE SELO, MITOCHONDRIAL"/>
    <property type="match status" value="1"/>
</dbReference>
<dbReference type="PANTHER" id="PTHR32057">
    <property type="entry name" value="PROTEIN ADENYLYLTRANSFERASE SELO, MITOCHONDRIAL"/>
    <property type="match status" value="1"/>
</dbReference>
<dbReference type="InterPro" id="IPR003846">
    <property type="entry name" value="SelO"/>
</dbReference>
<dbReference type="GO" id="GO:0005524">
    <property type="term" value="F:ATP binding"/>
    <property type="evidence" value="ECO:0007669"/>
    <property type="project" value="UniProtKB-UniRule"/>
</dbReference>
<reference evidence="9 10" key="1">
    <citation type="journal article" date="2011" name="Front. Microbiol.">
        <title>Genomic signatures of strain selection and enhancement in Bacillus atrophaeus var. globigii, a historical biowarfare simulant.</title>
        <authorList>
            <person name="Gibbons H.S."/>
            <person name="Broomall S.M."/>
            <person name="McNew L.A."/>
            <person name="Daligault H."/>
            <person name="Chapman C."/>
            <person name="Bruce D."/>
            <person name="Karavis M."/>
            <person name="Krepps M."/>
            <person name="McGregor P.A."/>
            <person name="Hong C."/>
            <person name="Park K.H."/>
            <person name="Akmal A."/>
            <person name="Feldman A."/>
            <person name="Lin J.S."/>
            <person name="Chang W.E."/>
            <person name="Higgs B.W."/>
            <person name="Demirev P."/>
            <person name="Lindquist J."/>
            <person name="Liem A."/>
            <person name="Fochler E."/>
            <person name="Read T.D."/>
            <person name="Tapia R."/>
            <person name="Johnson S."/>
            <person name="Bishop-Lilly K.A."/>
            <person name="Detter C."/>
            <person name="Han C."/>
            <person name="Sozhamannan S."/>
            <person name="Rosenzweig C.N."/>
            <person name="Skowronski E.W."/>
        </authorList>
    </citation>
    <scope>NUCLEOTIDE SEQUENCE [LARGE SCALE GENOMIC DNA]</scope>
    <source>
        <strain evidence="9 10">AIT1</strain>
    </source>
</reference>
<keyword evidence="4 8" id="KW-0479">Metal-binding</keyword>
<organism evidence="9 10">
    <name type="scientific">Aliidiomarina taiwanensis</name>
    <dbReference type="NCBI Taxonomy" id="946228"/>
    <lineage>
        <taxon>Bacteria</taxon>
        <taxon>Pseudomonadati</taxon>
        <taxon>Pseudomonadota</taxon>
        <taxon>Gammaproteobacteria</taxon>
        <taxon>Alteromonadales</taxon>
        <taxon>Idiomarinaceae</taxon>
        <taxon>Aliidiomarina</taxon>
    </lineage>
</organism>
<proteinExistence type="inferred from homology"/>
<comment type="catalytic activity">
    <reaction evidence="8">
        <text>L-seryl-[protein] + UTP = O-(5'-uridylyl)-L-seryl-[protein] + diphosphate</text>
        <dbReference type="Rhea" id="RHEA:64604"/>
        <dbReference type="Rhea" id="RHEA-COMP:9863"/>
        <dbReference type="Rhea" id="RHEA-COMP:16635"/>
        <dbReference type="ChEBI" id="CHEBI:29999"/>
        <dbReference type="ChEBI" id="CHEBI:33019"/>
        <dbReference type="ChEBI" id="CHEBI:46398"/>
        <dbReference type="ChEBI" id="CHEBI:156051"/>
    </reaction>
</comment>
<dbReference type="NCBIfam" id="NF000658">
    <property type="entry name" value="PRK00029.1"/>
    <property type="match status" value="1"/>
</dbReference>
<dbReference type="Pfam" id="PF02696">
    <property type="entry name" value="SelO"/>
    <property type="match status" value="1"/>
</dbReference>
<keyword evidence="2 8" id="KW-0808">Transferase</keyword>
<keyword evidence="6 8" id="KW-0067">ATP-binding</keyword>
<evidence type="ECO:0000256" key="6">
    <source>
        <dbReference type="ARBA" id="ARBA00022840"/>
    </source>
</evidence>
<feature type="active site" description="Proton acceptor" evidence="8">
    <location>
        <position position="246"/>
    </location>
</feature>
<feature type="binding site" evidence="8">
    <location>
        <position position="87"/>
    </location>
    <ligand>
        <name>ATP</name>
        <dbReference type="ChEBI" id="CHEBI:30616"/>
    </ligand>
</feature>
<comment type="similarity">
    <text evidence="1 8">Belongs to the SELO family.</text>
</comment>
<feature type="binding site" evidence="8">
    <location>
        <position position="170"/>
    </location>
    <ligand>
        <name>ATP</name>
        <dbReference type="ChEBI" id="CHEBI:30616"/>
    </ligand>
</feature>
<feature type="binding site" evidence="8">
    <location>
        <position position="256"/>
    </location>
    <ligand>
        <name>ATP</name>
        <dbReference type="ChEBI" id="CHEBI:30616"/>
    </ligand>
</feature>
<dbReference type="EC" id="2.7.7.-" evidence="8"/>
<evidence type="ECO:0000256" key="5">
    <source>
        <dbReference type="ARBA" id="ARBA00022741"/>
    </source>
</evidence>
<comment type="catalytic activity">
    <reaction evidence="8">
        <text>L-threonyl-[protein] + ATP = 3-O-(5'-adenylyl)-L-threonyl-[protein] + diphosphate</text>
        <dbReference type="Rhea" id="RHEA:54292"/>
        <dbReference type="Rhea" id="RHEA-COMP:11060"/>
        <dbReference type="Rhea" id="RHEA-COMP:13847"/>
        <dbReference type="ChEBI" id="CHEBI:30013"/>
        <dbReference type="ChEBI" id="CHEBI:30616"/>
        <dbReference type="ChEBI" id="CHEBI:33019"/>
        <dbReference type="ChEBI" id="CHEBI:138113"/>
        <dbReference type="EC" id="2.7.7.108"/>
    </reaction>
</comment>
<dbReference type="GO" id="GO:0030145">
    <property type="term" value="F:manganese ion binding"/>
    <property type="evidence" value="ECO:0007669"/>
    <property type="project" value="UniProtKB-UniRule"/>
</dbReference>
<protein>
    <recommendedName>
        <fullName evidence="8">Protein nucleotidyltransferase YdiU</fullName>
        <ecNumber evidence="8">2.7.7.-</ecNumber>
    </recommendedName>
    <alternativeName>
        <fullName evidence="8">Protein adenylyltransferase YdiU</fullName>
        <ecNumber evidence="8">2.7.7.108</ecNumber>
    </alternativeName>
    <alternativeName>
        <fullName evidence="8">Protein uridylyltransferase YdiU</fullName>
        <ecNumber evidence="8">2.7.7.-</ecNumber>
    </alternativeName>
</protein>
<comment type="catalytic activity">
    <reaction evidence="8">
        <text>L-histidyl-[protein] + UTP = N(tele)-(5'-uridylyl)-L-histidyl-[protein] + diphosphate</text>
        <dbReference type="Rhea" id="RHEA:83891"/>
        <dbReference type="Rhea" id="RHEA-COMP:9745"/>
        <dbReference type="Rhea" id="RHEA-COMP:20239"/>
        <dbReference type="ChEBI" id="CHEBI:29979"/>
        <dbReference type="ChEBI" id="CHEBI:33019"/>
        <dbReference type="ChEBI" id="CHEBI:46398"/>
        <dbReference type="ChEBI" id="CHEBI:233474"/>
    </reaction>
</comment>
<comment type="cofactor">
    <cofactor evidence="8">
        <name>Mg(2+)</name>
        <dbReference type="ChEBI" id="CHEBI:18420"/>
    </cofactor>
    <cofactor evidence="8">
        <name>Mn(2+)</name>
        <dbReference type="ChEBI" id="CHEBI:29035"/>
    </cofactor>
</comment>
<comment type="catalytic activity">
    <reaction evidence="8">
        <text>L-tyrosyl-[protein] + ATP = O-(5'-adenylyl)-L-tyrosyl-[protein] + diphosphate</text>
        <dbReference type="Rhea" id="RHEA:54288"/>
        <dbReference type="Rhea" id="RHEA-COMP:10136"/>
        <dbReference type="Rhea" id="RHEA-COMP:13846"/>
        <dbReference type="ChEBI" id="CHEBI:30616"/>
        <dbReference type="ChEBI" id="CHEBI:33019"/>
        <dbReference type="ChEBI" id="CHEBI:46858"/>
        <dbReference type="ChEBI" id="CHEBI:83624"/>
        <dbReference type="EC" id="2.7.7.108"/>
    </reaction>
</comment>
<dbReference type="OrthoDB" id="9776281at2"/>
<feature type="binding site" evidence="8">
    <location>
        <position position="84"/>
    </location>
    <ligand>
        <name>ATP</name>
        <dbReference type="ChEBI" id="CHEBI:30616"/>
    </ligand>
</feature>
<feature type="binding site" evidence="8">
    <location>
        <position position="86"/>
    </location>
    <ligand>
        <name>ATP</name>
        <dbReference type="ChEBI" id="CHEBI:30616"/>
    </ligand>
</feature>
<dbReference type="Proteomes" id="UP000286976">
    <property type="component" value="Unassembled WGS sequence"/>
</dbReference>